<dbReference type="Pfam" id="PF00753">
    <property type="entry name" value="Lactamase_B"/>
    <property type="match status" value="1"/>
</dbReference>
<dbReference type="InterPro" id="IPR001279">
    <property type="entry name" value="Metallo-B-lactamas"/>
</dbReference>
<gene>
    <name evidence="2" type="ORF">J0X12_08405</name>
</gene>
<accession>A0ABS3F569</accession>
<dbReference type="PANTHER" id="PTHR23131:SF4">
    <property type="entry name" value="METALLO-BETA-LACTAMASE SUPERFAMILY POTEIN"/>
    <property type="match status" value="1"/>
</dbReference>
<dbReference type="InterPro" id="IPR036866">
    <property type="entry name" value="RibonucZ/Hydroxyglut_hydro"/>
</dbReference>
<dbReference type="RefSeq" id="WP_207044173.1">
    <property type="nucleotide sequence ID" value="NZ_JAFLNC010000002.1"/>
</dbReference>
<dbReference type="Proteomes" id="UP000664761">
    <property type="component" value="Unassembled WGS sequence"/>
</dbReference>
<dbReference type="InterPro" id="IPR036388">
    <property type="entry name" value="WH-like_DNA-bd_sf"/>
</dbReference>
<proteinExistence type="predicted"/>
<dbReference type="Pfam" id="PF21221">
    <property type="entry name" value="B_lactamase-like_C"/>
    <property type="match status" value="1"/>
</dbReference>
<organism evidence="2 3">
    <name type="scientific">Sneathiella sedimenti</name>
    <dbReference type="NCBI Taxonomy" id="2816034"/>
    <lineage>
        <taxon>Bacteria</taxon>
        <taxon>Pseudomonadati</taxon>
        <taxon>Pseudomonadota</taxon>
        <taxon>Alphaproteobacteria</taxon>
        <taxon>Sneathiellales</taxon>
        <taxon>Sneathiellaceae</taxon>
        <taxon>Sneathiella</taxon>
    </lineage>
</organism>
<comment type="caution">
    <text evidence="2">The sequence shown here is derived from an EMBL/GenBank/DDBJ whole genome shotgun (WGS) entry which is preliminary data.</text>
</comment>
<name>A0ABS3F569_9PROT</name>
<reference evidence="2 3" key="1">
    <citation type="submission" date="2021-03" db="EMBL/GenBank/DDBJ databases">
        <title>Sneathiella sp. CAU 1612 isolated from Kang Won-do.</title>
        <authorList>
            <person name="Kim W."/>
        </authorList>
    </citation>
    <scope>NUCLEOTIDE SEQUENCE [LARGE SCALE GENOMIC DNA]</scope>
    <source>
        <strain evidence="2 3">CAU 1612</strain>
    </source>
</reference>
<feature type="domain" description="Metallo-beta-lactamase" evidence="1">
    <location>
        <begin position="40"/>
        <end position="257"/>
    </location>
</feature>
<protein>
    <submittedName>
        <fullName evidence="2">MBL fold metallo-hydrolase</fullName>
    </submittedName>
</protein>
<dbReference type="InterPro" id="IPR048933">
    <property type="entry name" value="B_lactamase-like_C"/>
</dbReference>
<dbReference type="InterPro" id="IPR050662">
    <property type="entry name" value="Sec-metab_biosynth-thioest"/>
</dbReference>
<dbReference type="Gene3D" id="3.60.15.10">
    <property type="entry name" value="Ribonuclease Z/Hydroxyacylglutathione hydrolase-like"/>
    <property type="match status" value="1"/>
</dbReference>
<sequence length="352" mass="40325">MTYNEITYPFDTRPGDGEVLEVSDGLLWVRMPIPIPGLDYINLYLIEDDDGWTMVDSGLNTGKIRDLWREIYAKYLKGKPITRMLCTHFHPDHMGQAGWVTYKWKIPLTMTFGEWTFGRMLYLEAQKETPDYVIDFYRSVGFDEDMLARVRDRGFNNFRQAMSQVPMGFNRIADGDILTIGKRDWQVIVGQGHSPEHACLYSASDGILISGDQVLPRITPHIGVYPAEPLANPLKKFMDSIEIYKKLPKDTFVLPAHNDVFYGLHNQLDFYQSHHEERLNRLMQVCDSPQSAMDLLPVLFDRELDEKDKGLGIAEGLAHCHYLVGEGKLERVLGEDGIWKFQKSGAHHKAVA</sequence>
<evidence type="ECO:0000313" key="3">
    <source>
        <dbReference type="Proteomes" id="UP000664761"/>
    </source>
</evidence>
<dbReference type="EMBL" id="JAFLNC010000002">
    <property type="protein sequence ID" value="MBO0333631.1"/>
    <property type="molecule type" value="Genomic_DNA"/>
</dbReference>
<dbReference type="SUPFAM" id="SSF56281">
    <property type="entry name" value="Metallo-hydrolase/oxidoreductase"/>
    <property type="match status" value="1"/>
</dbReference>
<dbReference type="Gene3D" id="1.10.10.10">
    <property type="entry name" value="Winged helix-like DNA-binding domain superfamily/Winged helix DNA-binding domain"/>
    <property type="match status" value="1"/>
</dbReference>
<evidence type="ECO:0000313" key="2">
    <source>
        <dbReference type="EMBL" id="MBO0333631.1"/>
    </source>
</evidence>
<dbReference type="PANTHER" id="PTHR23131">
    <property type="entry name" value="ENDORIBONUCLEASE LACTB2"/>
    <property type="match status" value="1"/>
</dbReference>
<dbReference type="SMART" id="SM00849">
    <property type="entry name" value="Lactamase_B"/>
    <property type="match status" value="1"/>
</dbReference>
<keyword evidence="3" id="KW-1185">Reference proteome</keyword>
<evidence type="ECO:0000259" key="1">
    <source>
        <dbReference type="SMART" id="SM00849"/>
    </source>
</evidence>